<dbReference type="InterPro" id="IPR020846">
    <property type="entry name" value="MFS_dom"/>
</dbReference>
<feature type="transmembrane region" description="Helical" evidence="5">
    <location>
        <begin position="93"/>
        <end position="113"/>
    </location>
</feature>
<dbReference type="EMBL" id="CAEZWO010000084">
    <property type="protein sequence ID" value="CAB4663633.1"/>
    <property type="molecule type" value="Genomic_DNA"/>
</dbReference>
<feature type="transmembrane region" description="Helical" evidence="5">
    <location>
        <begin position="338"/>
        <end position="360"/>
    </location>
</feature>
<keyword evidence="4 5" id="KW-0472">Membrane</keyword>
<organism evidence="7">
    <name type="scientific">freshwater metagenome</name>
    <dbReference type="NCBI Taxonomy" id="449393"/>
    <lineage>
        <taxon>unclassified sequences</taxon>
        <taxon>metagenomes</taxon>
        <taxon>ecological metagenomes</taxon>
    </lineage>
</organism>
<feature type="transmembrane region" description="Helical" evidence="5">
    <location>
        <begin position="302"/>
        <end position="326"/>
    </location>
</feature>
<feature type="transmembrane region" description="Helical" evidence="5">
    <location>
        <begin position="156"/>
        <end position="175"/>
    </location>
</feature>
<sequence>MKTPERKALAALFFLYAVGIVSWVPRFPEVKQNLHVSNGEFGTLLSLGAVGSLVSLLAAGHLAHRFGSRKAMIVSSVVLFSSVALIVHTTQAWQFLICITLMGAATSAFHIAVNGQAFYEQEPTGENLIPRLHGYWSAGALASAILSGLLTGKVGLVAHVDTVSVIVFLLVLYFLRKMGGTLMPGVHDPSSKSSIRQVFTRFEIDWKITLAICSGSLLEFGIGDWGAIFSKEELHTSARNAALPYILLSIAMIVGRLNLHRLTDRFAIDVLMKRSVFIGGVSFMALTTAGKALSHTSPTLGLVLFCVGVFIAGLGESFLAPVLLNAANRRSKSPGSVVLGRIGVINTILTFFCKTIIAWIAQLTSISFALMLPALALMAVVFAARAVKEANA</sequence>
<protein>
    <submittedName>
        <fullName evidence="7">Unannotated protein</fullName>
    </submittedName>
</protein>
<evidence type="ECO:0000256" key="3">
    <source>
        <dbReference type="ARBA" id="ARBA00022989"/>
    </source>
</evidence>
<reference evidence="7" key="1">
    <citation type="submission" date="2020-05" db="EMBL/GenBank/DDBJ databases">
        <authorList>
            <person name="Chiriac C."/>
            <person name="Salcher M."/>
            <person name="Ghai R."/>
            <person name="Kavagutti S V."/>
        </authorList>
    </citation>
    <scope>NUCLEOTIDE SEQUENCE</scope>
</reference>
<dbReference type="Pfam" id="PF07690">
    <property type="entry name" value="MFS_1"/>
    <property type="match status" value="1"/>
</dbReference>
<evidence type="ECO:0000256" key="1">
    <source>
        <dbReference type="ARBA" id="ARBA00004141"/>
    </source>
</evidence>
<dbReference type="InterPro" id="IPR051788">
    <property type="entry name" value="MFS_Transporter"/>
</dbReference>
<dbReference type="AlphaFoldDB" id="A0A6J6LT25"/>
<feature type="transmembrane region" description="Helical" evidence="5">
    <location>
        <begin position="242"/>
        <end position="259"/>
    </location>
</feature>
<gene>
    <name evidence="7" type="ORF">UFOPK2254_00901</name>
</gene>
<keyword evidence="3 5" id="KW-1133">Transmembrane helix</keyword>
<comment type="subcellular location">
    <subcellularLocation>
        <location evidence="1">Membrane</location>
        <topology evidence="1">Multi-pass membrane protein</topology>
    </subcellularLocation>
</comment>
<evidence type="ECO:0000259" key="6">
    <source>
        <dbReference type="PROSITE" id="PS50850"/>
    </source>
</evidence>
<evidence type="ECO:0000256" key="5">
    <source>
        <dbReference type="SAM" id="Phobius"/>
    </source>
</evidence>
<accession>A0A6J6LT25</accession>
<feature type="transmembrane region" description="Helical" evidence="5">
    <location>
        <begin position="43"/>
        <end position="64"/>
    </location>
</feature>
<dbReference type="PANTHER" id="PTHR23514:SF13">
    <property type="entry name" value="INNER MEMBRANE PROTEIN YBJJ"/>
    <property type="match status" value="1"/>
</dbReference>
<keyword evidence="2 5" id="KW-0812">Transmembrane</keyword>
<dbReference type="InterPro" id="IPR011701">
    <property type="entry name" value="MFS"/>
</dbReference>
<dbReference type="Gene3D" id="1.20.1250.20">
    <property type="entry name" value="MFS general substrate transporter like domains"/>
    <property type="match status" value="2"/>
</dbReference>
<evidence type="ECO:0000256" key="2">
    <source>
        <dbReference type="ARBA" id="ARBA00022692"/>
    </source>
</evidence>
<proteinExistence type="predicted"/>
<dbReference type="GO" id="GO:0016020">
    <property type="term" value="C:membrane"/>
    <property type="evidence" value="ECO:0007669"/>
    <property type="project" value="UniProtKB-SubCell"/>
</dbReference>
<feature type="transmembrane region" description="Helical" evidence="5">
    <location>
        <begin position="134"/>
        <end position="150"/>
    </location>
</feature>
<dbReference type="PANTHER" id="PTHR23514">
    <property type="entry name" value="BYPASS OF STOP CODON PROTEIN 6"/>
    <property type="match status" value="1"/>
</dbReference>
<dbReference type="SUPFAM" id="SSF103473">
    <property type="entry name" value="MFS general substrate transporter"/>
    <property type="match status" value="1"/>
</dbReference>
<name>A0A6J6LT25_9ZZZZ</name>
<feature type="transmembrane region" description="Helical" evidence="5">
    <location>
        <begin position="271"/>
        <end position="290"/>
    </location>
</feature>
<dbReference type="GO" id="GO:0022857">
    <property type="term" value="F:transmembrane transporter activity"/>
    <property type="evidence" value="ECO:0007669"/>
    <property type="project" value="InterPro"/>
</dbReference>
<feature type="domain" description="Major facilitator superfamily (MFS) profile" evidence="6">
    <location>
        <begin position="3"/>
        <end position="391"/>
    </location>
</feature>
<feature type="transmembrane region" description="Helical" evidence="5">
    <location>
        <begin position="71"/>
        <end position="87"/>
    </location>
</feature>
<evidence type="ECO:0000313" key="7">
    <source>
        <dbReference type="EMBL" id="CAB4663633.1"/>
    </source>
</evidence>
<dbReference type="PROSITE" id="PS50850">
    <property type="entry name" value="MFS"/>
    <property type="match status" value="1"/>
</dbReference>
<dbReference type="InterPro" id="IPR036259">
    <property type="entry name" value="MFS_trans_sf"/>
</dbReference>
<feature type="transmembrane region" description="Helical" evidence="5">
    <location>
        <begin position="366"/>
        <end position="387"/>
    </location>
</feature>
<feature type="transmembrane region" description="Helical" evidence="5">
    <location>
        <begin position="204"/>
        <end position="222"/>
    </location>
</feature>
<evidence type="ECO:0000256" key="4">
    <source>
        <dbReference type="ARBA" id="ARBA00023136"/>
    </source>
</evidence>